<dbReference type="Gene3D" id="3.30.450.40">
    <property type="match status" value="1"/>
</dbReference>
<dbReference type="CDD" id="cd06170">
    <property type="entry name" value="LuxR_C_like"/>
    <property type="match status" value="1"/>
</dbReference>
<dbReference type="EMBL" id="CP032412">
    <property type="protein sequence ID" value="AYB45072.1"/>
    <property type="molecule type" value="Genomic_DNA"/>
</dbReference>
<dbReference type="Pfam" id="PF01590">
    <property type="entry name" value="GAF"/>
    <property type="match status" value="1"/>
</dbReference>
<keyword evidence="3" id="KW-0804">Transcription</keyword>
<evidence type="ECO:0000256" key="1">
    <source>
        <dbReference type="ARBA" id="ARBA00023015"/>
    </source>
</evidence>
<dbReference type="PRINTS" id="PR00038">
    <property type="entry name" value="HTHLUXR"/>
</dbReference>
<feature type="domain" description="HTH luxR-type" evidence="4">
    <location>
        <begin position="290"/>
        <end position="355"/>
    </location>
</feature>
<protein>
    <submittedName>
        <fullName evidence="5">LuxR family transcriptional regulator</fullName>
    </submittedName>
</protein>
<evidence type="ECO:0000256" key="3">
    <source>
        <dbReference type="ARBA" id="ARBA00023163"/>
    </source>
</evidence>
<dbReference type="SUPFAM" id="SSF46894">
    <property type="entry name" value="C-terminal effector domain of the bipartite response regulators"/>
    <property type="match status" value="1"/>
</dbReference>
<organism evidence="5 6">
    <name type="scientific">Paenibacillus lautus</name>
    <name type="common">Bacillus lautus</name>
    <dbReference type="NCBI Taxonomy" id="1401"/>
    <lineage>
        <taxon>Bacteria</taxon>
        <taxon>Bacillati</taxon>
        <taxon>Bacillota</taxon>
        <taxon>Bacilli</taxon>
        <taxon>Bacillales</taxon>
        <taxon>Paenibacillaceae</taxon>
        <taxon>Paenibacillus</taxon>
    </lineage>
</organism>
<dbReference type="SUPFAM" id="SSF55781">
    <property type="entry name" value="GAF domain-like"/>
    <property type="match status" value="1"/>
</dbReference>
<evidence type="ECO:0000256" key="2">
    <source>
        <dbReference type="ARBA" id="ARBA00023125"/>
    </source>
</evidence>
<dbReference type="InterPro" id="IPR000792">
    <property type="entry name" value="Tscrpt_reg_LuxR_C"/>
</dbReference>
<dbReference type="Gene3D" id="1.10.10.10">
    <property type="entry name" value="Winged helix-like DNA-binding domain superfamily/Winged helix DNA-binding domain"/>
    <property type="match status" value="1"/>
</dbReference>
<accession>A0A385TRB1</accession>
<proteinExistence type="predicted"/>
<name>A0A385TRB1_PAELA</name>
<keyword evidence="6" id="KW-1185">Reference proteome</keyword>
<dbReference type="RefSeq" id="WP_119848919.1">
    <property type="nucleotide sequence ID" value="NZ_CP032412.1"/>
</dbReference>
<dbReference type="PROSITE" id="PS50043">
    <property type="entry name" value="HTH_LUXR_2"/>
    <property type="match status" value="1"/>
</dbReference>
<keyword evidence="2" id="KW-0238">DNA-binding</keyword>
<dbReference type="Proteomes" id="UP000266552">
    <property type="component" value="Chromosome"/>
</dbReference>
<evidence type="ECO:0000313" key="5">
    <source>
        <dbReference type="EMBL" id="AYB45072.1"/>
    </source>
</evidence>
<dbReference type="PANTHER" id="PTHR44688">
    <property type="entry name" value="DNA-BINDING TRANSCRIPTIONAL ACTIVATOR DEVR_DOSR"/>
    <property type="match status" value="1"/>
</dbReference>
<sequence>METQLNGLIDKITALGGTTSTSRAYRTGLIRQLRGWIPFDSACFTTVDPRTLLSTGAVTDDSIEAIHDRLFEYEYLHSDYNHYHELAKSGDTVATLSGAANGELSRSPRYLNVLQPAGFHDEMRAALVAGGMCWGFLTLFRRNDQPFFKEEDRQLLSSLVPFMAASLRDRSLPRPGENRTNPWTETGLLLLSETLDILSYNHAAHSWMSSLQDAEGLEAESLPRPLRAVCFRALAEDDGTASLNSSACTHVRLQDDTFATIRACRLYGSDSAAKLAVTLESAHTTDMLPIISDALGLTERENEVISGILRGFSTKEMAQALFISPYTVQDHLKSIFLKTGVNSRRELIWQLHSKYSLNS</sequence>
<evidence type="ECO:0000259" key="4">
    <source>
        <dbReference type="PROSITE" id="PS50043"/>
    </source>
</evidence>
<evidence type="ECO:0000313" key="6">
    <source>
        <dbReference type="Proteomes" id="UP000266552"/>
    </source>
</evidence>
<dbReference type="KEGG" id="plw:D5F53_18085"/>
<dbReference type="SMART" id="SM00421">
    <property type="entry name" value="HTH_LUXR"/>
    <property type="match status" value="1"/>
</dbReference>
<gene>
    <name evidence="5" type="ORF">D5F53_18085</name>
</gene>
<dbReference type="PANTHER" id="PTHR44688:SF16">
    <property type="entry name" value="DNA-BINDING TRANSCRIPTIONAL ACTIVATOR DEVR_DOSR"/>
    <property type="match status" value="1"/>
</dbReference>
<reference evidence="5 6" key="1">
    <citation type="submission" date="2018-09" db="EMBL/GenBank/DDBJ databases">
        <title>Genome Sequence of Paenibacillus lautus Strain E7593-69, Azo Dye-Degrading Bacteria, Isolated from Commercial Tattoo Inks.</title>
        <authorList>
            <person name="Nho S.W."/>
            <person name="Kim S.-J."/>
            <person name="Kweon O."/>
            <person name="Cerniglia C.E."/>
        </authorList>
    </citation>
    <scope>NUCLEOTIDE SEQUENCE [LARGE SCALE GENOMIC DNA]</scope>
    <source>
        <strain evidence="5 6">E7593-69</strain>
    </source>
</reference>
<dbReference type="InterPro" id="IPR036388">
    <property type="entry name" value="WH-like_DNA-bd_sf"/>
</dbReference>
<dbReference type="InterPro" id="IPR003018">
    <property type="entry name" value="GAF"/>
</dbReference>
<dbReference type="GO" id="GO:0003677">
    <property type="term" value="F:DNA binding"/>
    <property type="evidence" value="ECO:0007669"/>
    <property type="project" value="UniProtKB-KW"/>
</dbReference>
<dbReference type="Pfam" id="PF00196">
    <property type="entry name" value="GerE"/>
    <property type="match status" value="1"/>
</dbReference>
<dbReference type="InterPro" id="IPR016032">
    <property type="entry name" value="Sig_transdc_resp-reg_C-effctor"/>
</dbReference>
<dbReference type="InterPro" id="IPR029016">
    <property type="entry name" value="GAF-like_dom_sf"/>
</dbReference>
<keyword evidence="1" id="KW-0805">Transcription regulation</keyword>
<dbReference type="GO" id="GO:0045892">
    <property type="term" value="P:negative regulation of DNA-templated transcription"/>
    <property type="evidence" value="ECO:0007669"/>
    <property type="project" value="UniProtKB-ARBA"/>
</dbReference>
<dbReference type="AlphaFoldDB" id="A0A385TRB1"/>